<protein>
    <submittedName>
        <fullName evidence="2">Uncharacterized protein</fullName>
    </submittedName>
</protein>
<accession>A0A6A6FGR5</accession>
<gene>
    <name evidence="2" type="ORF">CERZMDRAFT_84291</name>
</gene>
<name>A0A6A6FGR5_9PEZI</name>
<organism evidence="2 3">
    <name type="scientific">Cercospora zeae-maydis SCOH1-5</name>
    <dbReference type="NCBI Taxonomy" id="717836"/>
    <lineage>
        <taxon>Eukaryota</taxon>
        <taxon>Fungi</taxon>
        <taxon>Dikarya</taxon>
        <taxon>Ascomycota</taxon>
        <taxon>Pezizomycotina</taxon>
        <taxon>Dothideomycetes</taxon>
        <taxon>Dothideomycetidae</taxon>
        <taxon>Mycosphaerellales</taxon>
        <taxon>Mycosphaerellaceae</taxon>
        <taxon>Cercospora</taxon>
    </lineage>
</organism>
<keyword evidence="3" id="KW-1185">Reference proteome</keyword>
<feature type="region of interest" description="Disordered" evidence="1">
    <location>
        <begin position="109"/>
        <end position="157"/>
    </location>
</feature>
<dbReference type="AlphaFoldDB" id="A0A6A6FGR5"/>
<dbReference type="EMBL" id="ML992672">
    <property type="protein sequence ID" value="KAF2212636.1"/>
    <property type="molecule type" value="Genomic_DNA"/>
</dbReference>
<evidence type="ECO:0000313" key="3">
    <source>
        <dbReference type="Proteomes" id="UP000799539"/>
    </source>
</evidence>
<evidence type="ECO:0000256" key="1">
    <source>
        <dbReference type="SAM" id="MobiDB-lite"/>
    </source>
</evidence>
<evidence type="ECO:0000313" key="2">
    <source>
        <dbReference type="EMBL" id="KAF2212636.1"/>
    </source>
</evidence>
<sequence>MPADSPSSPPPPYHSTPLSSPLHFDIYTLELIDKTDPTPMIRHPDRLCYHLHSIQIDTDMLYNLYTERTIFNVPNRCMAADPNPRDPPNSNRFSGSEIQFQQESIRNYAMAAQNQAYRSARQARDPQPRDPPNSRRGIMKRRGRGAPQPRDPPNSRR</sequence>
<dbReference type="Proteomes" id="UP000799539">
    <property type="component" value="Unassembled WGS sequence"/>
</dbReference>
<reference evidence="2" key="1">
    <citation type="journal article" date="2020" name="Stud. Mycol.">
        <title>101 Dothideomycetes genomes: a test case for predicting lifestyles and emergence of pathogens.</title>
        <authorList>
            <person name="Haridas S."/>
            <person name="Albert R."/>
            <person name="Binder M."/>
            <person name="Bloem J."/>
            <person name="Labutti K."/>
            <person name="Salamov A."/>
            <person name="Andreopoulos B."/>
            <person name="Baker S."/>
            <person name="Barry K."/>
            <person name="Bills G."/>
            <person name="Bluhm B."/>
            <person name="Cannon C."/>
            <person name="Castanera R."/>
            <person name="Culley D."/>
            <person name="Daum C."/>
            <person name="Ezra D."/>
            <person name="Gonzalez J."/>
            <person name="Henrissat B."/>
            <person name="Kuo A."/>
            <person name="Liang C."/>
            <person name="Lipzen A."/>
            <person name="Lutzoni F."/>
            <person name="Magnuson J."/>
            <person name="Mondo S."/>
            <person name="Nolan M."/>
            <person name="Ohm R."/>
            <person name="Pangilinan J."/>
            <person name="Park H.-J."/>
            <person name="Ramirez L."/>
            <person name="Alfaro M."/>
            <person name="Sun H."/>
            <person name="Tritt A."/>
            <person name="Yoshinaga Y."/>
            <person name="Zwiers L.-H."/>
            <person name="Turgeon B."/>
            <person name="Goodwin S."/>
            <person name="Spatafora J."/>
            <person name="Crous P."/>
            <person name="Grigoriev I."/>
        </authorList>
    </citation>
    <scope>NUCLEOTIDE SEQUENCE</scope>
    <source>
        <strain evidence="2">SCOH1-5</strain>
    </source>
</reference>
<feature type="region of interest" description="Disordered" evidence="1">
    <location>
        <begin position="79"/>
        <end position="98"/>
    </location>
</feature>
<proteinExistence type="predicted"/>